<accession>A0ABW0MFW7</accession>
<evidence type="ECO:0000313" key="5">
    <source>
        <dbReference type="Proteomes" id="UP001596101"/>
    </source>
</evidence>
<dbReference type="Pfam" id="PF04434">
    <property type="entry name" value="SWIM"/>
    <property type="match status" value="1"/>
</dbReference>
<comment type="caution">
    <text evidence="4">The sequence shown here is derived from an EMBL/GenBank/DDBJ whole genome shotgun (WGS) entry which is preliminary data.</text>
</comment>
<feature type="compositionally biased region" description="Low complexity" evidence="2">
    <location>
        <begin position="119"/>
        <end position="131"/>
    </location>
</feature>
<evidence type="ECO:0000256" key="1">
    <source>
        <dbReference type="PROSITE-ProRule" id="PRU00325"/>
    </source>
</evidence>
<name>A0ABW0MFW7_9BURK</name>
<feature type="compositionally biased region" description="Basic and acidic residues" evidence="2">
    <location>
        <begin position="109"/>
        <end position="118"/>
    </location>
</feature>
<protein>
    <submittedName>
        <fullName evidence="4">SWIM zinc finger family protein</fullName>
    </submittedName>
</protein>
<feature type="domain" description="SWIM-type" evidence="3">
    <location>
        <begin position="51"/>
        <end position="84"/>
    </location>
</feature>
<organism evidence="4 5">
    <name type="scientific">Massilia suwonensis</name>
    <dbReference type="NCBI Taxonomy" id="648895"/>
    <lineage>
        <taxon>Bacteria</taxon>
        <taxon>Pseudomonadati</taxon>
        <taxon>Pseudomonadota</taxon>
        <taxon>Betaproteobacteria</taxon>
        <taxon>Burkholderiales</taxon>
        <taxon>Oxalobacteraceae</taxon>
        <taxon>Telluria group</taxon>
        <taxon>Massilia</taxon>
    </lineage>
</organism>
<keyword evidence="1" id="KW-0479">Metal-binding</keyword>
<evidence type="ECO:0000259" key="3">
    <source>
        <dbReference type="PROSITE" id="PS50966"/>
    </source>
</evidence>
<dbReference type="InterPro" id="IPR007527">
    <property type="entry name" value="Znf_SWIM"/>
</dbReference>
<dbReference type="PROSITE" id="PS50966">
    <property type="entry name" value="ZF_SWIM"/>
    <property type="match status" value="1"/>
</dbReference>
<evidence type="ECO:0000256" key="2">
    <source>
        <dbReference type="SAM" id="MobiDB-lite"/>
    </source>
</evidence>
<proteinExistence type="predicted"/>
<sequence length="445" mass="47882">MLNAEQILALAPDAASAKAGSQLATPGKWGGLGISGEAMWGECQGSGKVPYRTQIDLGEPAFKCSCPSRKFPCKHGLGLYLLRAGQPGLFSDGAAPQWVADWLDGRKTRREKKEEKAADQSPEAAAAAAAQARKREDKREQNIAGGLRDLQTWLEDLARDGIASVRERGPGFWEGMAARMADAQAGALGNRLRRASGLCFQSANPDWERQLSAELASLYMLCQAYTGLERLPPALQSDVRALVGWSVAQESVLAEPPVADRWQVLGQYTADEGRVRARTTWLRGLASGRWALLLHYSTGAQGFDVPLLAGTEFDGALCFYPSAWPLRALIRDQADTRPLTGAPPAPGLDATLDDYASALAVHPFLPAYPMLLDGVVPGSAGRATLRTADGRQLSLHSSFRHALHLLALSGGHPLTVFGEWDGACLLPLSVRQGERLYNIDTEFSA</sequence>
<gene>
    <name evidence="4" type="ORF">ACFPQ5_02590</name>
</gene>
<keyword evidence="1" id="KW-0863">Zinc-finger</keyword>
<feature type="region of interest" description="Disordered" evidence="2">
    <location>
        <begin position="109"/>
        <end position="141"/>
    </location>
</feature>
<keyword evidence="5" id="KW-1185">Reference proteome</keyword>
<dbReference type="EMBL" id="JBHSMR010000003">
    <property type="protein sequence ID" value="MFC5477064.1"/>
    <property type="molecule type" value="Genomic_DNA"/>
</dbReference>
<keyword evidence="1" id="KW-0862">Zinc</keyword>
<evidence type="ECO:0000313" key="4">
    <source>
        <dbReference type="EMBL" id="MFC5477064.1"/>
    </source>
</evidence>
<dbReference type="RefSeq" id="WP_379751649.1">
    <property type="nucleotide sequence ID" value="NZ_JBHSMR010000003.1"/>
</dbReference>
<dbReference type="Proteomes" id="UP001596101">
    <property type="component" value="Unassembled WGS sequence"/>
</dbReference>
<reference evidence="5" key="1">
    <citation type="journal article" date="2019" name="Int. J. Syst. Evol. Microbiol.">
        <title>The Global Catalogue of Microorganisms (GCM) 10K type strain sequencing project: providing services to taxonomists for standard genome sequencing and annotation.</title>
        <authorList>
            <consortium name="The Broad Institute Genomics Platform"/>
            <consortium name="The Broad Institute Genome Sequencing Center for Infectious Disease"/>
            <person name="Wu L."/>
            <person name="Ma J."/>
        </authorList>
    </citation>
    <scope>NUCLEOTIDE SEQUENCE [LARGE SCALE GENOMIC DNA]</scope>
    <source>
        <strain evidence="5">CCUG 43111</strain>
    </source>
</reference>